<evidence type="ECO:0000313" key="4">
    <source>
        <dbReference type="Proteomes" id="UP000298663"/>
    </source>
</evidence>
<keyword evidence="2" id="KW-0732">Signal</keyword>
<organism evidence="3 4">
    <name type="scientific">Steinernema carpocapsae</name>
    <name type="common">Entomopathogenic nematode</name>
    <dbReference type="NCBI Taxonomy" id="34508"/>
    <lineage>
        <taxon>Eukaryota</taxon>
        <taxon>Metazoa</taxon>
        <taxon>Ecdysozoa</taxon>
        <taxon>Nematoda</taxon>
        <taxon>Chromadorea</taxon>
        <taxon>Rhabditida</taxon>
        <taxon>Tylenchina</taxon>
        <taxon>Panagrolaimomorpha</taxon>
        <taxon>Strongyloidoidea</taxon>
        <taxon>Steinernematidae</taxon>
        <taxon>Steinernema</taxon>
    </lineage>
</organism>
<dbReference type="Proteomes" id="UP000298663">
    <property type="component" value="Unassembled WGS sequence"/>
</dbReference>
<keyword evidence="4" id="KW-1185">Reference proteome</keyword>
<gene>
    <name evidence="3" type="ORF">L596_010697</name>
</gene>
<evidence type="ECO:0000313" key="3">
    <source>
        <dbReference type="EMBL" id="TKR96717.1"/>
    </source>
</evidence>
<protein>
    <recommendedName>
        <fullName evidence="5">SXP/RAL-2 family protein Ani s 5-like cation-binding domain-containing protein</fullName>
    </recommendedName>
</protein>
<name>A0A4U5PJ26_STECR</name>
<dbReference type="EMBL" id="AZBU02000002">
    <property type="protein sequence ID" value="TKR96717.1"/>
    <property type="molecule type" value="Genomic_DNA"/>
</dbReference>
<evidence type="ECO:0008006" key="5">
    <source>
        <dbReference type="Google" id="ProtNLM"/>
    </source>
</evidence>
<feature type="chain" id="PRO_5020748489" description="SXP/RAL-2 family protein Ani s 5-like cation-binding domain-containing protein" evidence="2">
    <location>
        <begin position="19"/>
        <end position="161"/>
    </location>
</feature>
<comment type="caution">
    <text evidence="3">The sequence shown here is derived from an EMBL/GenBank/DDBJ whole genome shotgun (WGS) entry which is preliminary data.</text>
</comment>
<feature type="signal peptide" evidence="2">
    <location>
        <begin position="1"/>
        <end position="18"/>
    </location>
</feature>
<keyword evidence="1" id="KW-0175">Coiled coil</keyword>
<evidence type="ECO:0000256" key="1">
    <source>
        <dbReference type="SAM" id="Coils"/>
    </source>
</evidence>
<proteinExistence type="predicted"/>
<evidence type="ECO:0000256" key="2">
    <source>
        <dbReference type="SAM" id="SignalP"/>
    </source>
</evidence>
<sequence>MRVTFLLLTLFLFNSAFAFPLLDSTIAKFKKLMKGDPEKAMKDVLWTHRDHFSRYDFILGIPGMEHLQVEVVATQEEAKKLKKISKQIVEEDAKRRFAYSQLKMKYDQINVKVQELEEKLEQKTQNAKKLLEERDQMIQLIKILERRWAEDDVEFMKGVEA</sequence>
<accession>A0A4U5PJ26</accession>
<reference evidence="3 4" key="2">
    <citation type="journal article" date="2019" name="G3 (Bethesda)">
        <title>Hybrid Assembly of the Genome of the Entomopathogenic Nematode Steinernema carpocapsae Identifies the X-Chromosome.</title>
        <authorList>
            <person name="Serra L."/>
            <person name="Macchietto M."/>
            <person name="Macias-Munoz A."/>
            <person name="McGill C.J."/>
            <person name="Rodriguez I.M."/>
            <person name="Rodriguez B."/>
            <person name="Murad R."/>
            <person name="Mortazavi A."/>
        </authorList>
    </citation>
    <scope>NUCLEOTIDE SEQUENCE [LARGE SCALE GENOMIC DNA]</scope>
    <source>
        <strain evidence="3 4">ALL</strain>
    </source>
</reference>
<reference evidence="3 4" key="1">
    <citation type="journal article" date="2015" name="Genome Biol.">
        <title>Comparative genomics of Steinernema reveals deeply conserved gene regulatory networks.</title>
        <authorList>
            <person name="Dillman A.R."/>
            <person name="Macchietto M."/>
            <person name="Porter C.F."/>
            <person name="Rogers A."/>
            <person name="Williams B."/>
            <person name="Antoshechkin I."/>
            <person name="Lee M.M."/>
            <person name="Goodwin Z."/>
            <person name="Lu X."/>
            <person name="Lewis E.E."/>
            <person name="Goodrich-Blair H."/>
            <person name="Stock S.P."/>
            <person name="Adams B.J."/>
            <person name="Sternberg P.W."/>
            <person name="Mortazavi A."/>
        </authorList>
    </citation>
    <scope>NUCLEOTIDE SEQUENCE [LARGE SCALE GENOMIC DNA]</scope>
    <source>
        <strain evidence="3 4">ALL</strain>
    </source>
</reference>
<dbReference type="AlphaFoldDB" id="A0A4U5PJ26"/>
<feature type="coiled-coil region" evidence="1">
    <location>
        <begin position="64"/>
        <end position="147"/>
    </location>
</feature>